<evidence type="ECO:0000256" key="1">
    <source>
        <dbReference type="SAM" id="MobiDB-lite"/>
    </source>
</evidence>
<reference evidence="4 5" key="1">
    <citation type="submission" date="2019-08" db="EMBL/GenBank/DDBJ databases">
        <title>Archangium and Cystobacter genomes.</title>
        <authorList>
            <person name="Chen I.-C.K."/>
            <person name="Wielgoss S."/>
        </authorList>
    </citation>
    <scope>NUCLEOTIDE SEQUENCE [LARGE SCALE GENOMIC DNA]</scope>
    <source>
        <strain evidence="4 5">Cbm 6</strain>
    </source>
</reference>
<keyword evidence="5" id="KW-1185">Reference proteome</keyword>
<keyword evidence="2" id="KW-1133">Transmembrane helix</keyword>
<dbReference type="Gene3D" id="3.30.700.10">
    <property type="entry name" value="Glycoprotein, Type 4 Pilin"/>
    <property type="match status" value="1"/>
</dbReference>
<feature type="domain" description="Type II secretion system protein GspG C-terminal" evidence="3">
    <location>
        <begin position="78"/>
        <end position="162"/>
    </location>
</feature>
<evidence type="ECO:0000259" key="3">
    <source>
        <dbReference type="Pfam" id="PF08334"/>
    </source>
</evidence>
<organism evidence="4 5">
    <name type="scientific">Archangium minus</name>
    <dbReference type="NCBI Taxonomy" id="83450"/>
    <lineage>
        <taxon>Bacteria</taxon>
        <taxon>Pseudomonadati</taxon>
        <taxon>Myxococcota</taxon>
        <taxon>Myxococcia</taxon>
        <taxon>Myxococcales</taxon>
        <taxon>Cystobacterineae</taxon>
        <taxon>Archangiaceae</taxon>
        <taxon>Archangium</taxon>
    </lineage>
</organism>
<feature type="region of interest" description="Disordered" evidence="1">
    <location>
        <begin position="1"/>
        <end position="32"/>
    </location>
</feature>
<name>A0ABY9X459_9BACT</name>
<feature type="transmembrane region" description="Helical" evidence="2">
    <location>
        <begin position="45"/>
        <end position="69"/>
    </location>
</feature>
<gene>
    <name evidence="4" type="ORF">F0U60_43095</name>
</gene>
<accession>A0ABY9X459</accession>
<evidence type="ECO:0000256" key="2">
    <source>
        <dbReference type="SAM" id="Phobius"/>
    </source>
</evidence>
<evidence type="ECO:0000313" key="5">
    <source>
        <dbReference type="Proteomes" id="UP001611383"/>
    </source>
</evidence>
<dbReference type="InterPro" id="IPR013545">
    <property type="entry name" value="T2SS_protein-GspG_C"/>
</dbReference>
<dbReference type="InterPro" id="IPR045584">
    <property type="entry name" value="Pilin-like"/>
</dbReference>
<proteinExistence type="predicted"/>
<dbReference type="Proteomes" id="UP001611383">
    <property type="component" value="Chromosome"/>
</dbReference>
<dbReference type="EMBL" id="CP043494">
    <property type="protein sequence ID" value="WNG50165.1"/>
    <property type="molecule type" value="Genomic_DNA"/>
</dbReference>
<sequence length="166" mass="18752">MMGPGSRGSEQASRVAGTWIEKPPAMTHETPRHPKLHGKAFLRDLLFSMGVFLAIVLWTMVLGFGALWLTSYVHRCPSRQETARQDLANIQSALRLYHSRYRRFPSTEEGMRELVNRQGLEQVPHDPWGLPYHYELHEGLPRVWSLGADGAPGGEGEDADIVLEQH</sequence>
<dbReference type="SUPFAM" id="SSF54523">
    <property type="entry name" value="Pili subunits"/>
    <property type="match status" value="1"/>
</dbReference>
<evidence type="ECO:0000313" key="4">
    <source>
        <dbReference type="EMBL" id="WNG50165.1"/>
    </source>
</evidence>
<keyword evidence="2" id="KW-0812">Transmembrane</keyword>
<keyword evidence="2" id="KW-0472">Membrane</keyword>
<dbReference type="Pfam" id="PF08334">
    <property type="entry name" value="T2SSG"/>
    <property type="match status" value="1"/>
</dbReference>
<protein>
    <recommendedName>
        <fullName evidence="3">Type II secretion system protein GspG C-terminal domain-containing protein</fullName>
    </recommendedName>
</protein>